<dbReference type="Proteomes" id="UP000634134">
    <property type="component" value="Unassembled WGS sequence"/>
</dbReference>
<dbReference type="RefSeq" id="WP_194119674.1">
    <property type="nucleotide sequence ID" value="NZ_JACYGY010000001.1"/>
</dbReference>
<organism evidence="1 2">
    <name type="scientific">Dyadobacter subterraneus</name>
    <dbReference type="NCBI Taxonomy" id="2773304"/>
    <lineage>
        <taxon>Bacteria</taxon>
        <taxon>Pseudomonadati</taxon>
        <taxon>Bacteroidota</taxon>
        <taxon>Cytophagia</taxon>
        <taxon>Cytophagales</taxon>
        <taxon>Spirosomataceae</taxon>
        <taxon>Dyadobacter</taxon>
    </lineage>
</organism>
<name>A0ABR9W7G2_9BACT</name>
<keyword evidence="2" id="KW-1185">Reference proteome</keyword>
<evidence type="ECO:0000313" key="2">
    <source>
        <dbReference type="Proteomes" id="UP000634134"/>
    </source>
</evidence>
<proteinExistence type="predicted"/>
<accession>A0ABR9W7G2</accession>
<protein>
    <submittedName>
        <fullName evidence="1">Uncharacterized protein</fullName>
    </submittedName>
</protein>
<evidence type="ECO:0000313" key="1">
    <source>
        <dbReference type="EMBL" id="MBE9461407.1"/>
    </source>
</evidence>
<comment type="caution">
    <text evidence="1">The sequence shown here is derived from an EMBL/GenBank/DDBJ whole genome shotgun (WGS) entry which is preliminary data.</text>
</comment>
<gene>
    <name evidence="1" type="ORF">IEE83_05890</name>
</gene>
<dbReference type="EMBL" id="JACYGY010000001">
    <property type="protein sequence ID" value="MBE9461407.1"/>
    <property type="molecule type" value="Genomic_DNA"/>
</dbReference>
<sequence>MDLYLHTVIYQIIADLEDASVHYIIYARYYFFGQQMFGYEPVYLNRNSVKDVSLSGDSLRCKMMLDAGNSEESFSVVIPFDFIREIKIVNSEIGTEQTLYWQGKTKEAGLFDTFKKGIRH</sequence>
<reference evidence="2" key="1">
    <citation type="submission" date="2023-07" db="EMBL/GenBank/DDBJ databases">
        <title>Dyadobacter sp. nov 'subterranea' isolated from contaminted grondwater.</title>
        <authorList>
            <person name="Szabo I."/>
            <person name="Al-Omari J."/>
            <person name="Szerdahelyi S.G."/>
            <person name="Rado J."/>
        </authorList>
    </citation>
    <scope>NUCLEOTIDE SEQUENCE [LARGE SCALE GENOMIC DNA]</scope>
    <source>
        <strain evidence="2">UP-52</strain>
    </source>
</reference>